<organism evidence="5 6">
    <name type="scientific">Roseivivax marinus</name>
    <dbReference type="NCBI Taxonomy" id="1379903"/>
    <lineage>
        <taxon>Bacteria</taxon>
        <taxon>Pseudomonadati</taxon>
        <taxon>Pseudomonadota</taxon>
        <taxon>Alphaproteobacteria</taxon>
        <taxon>Rhodobacterales</taxon>
        <taxon>Roseobacteraceae</taxon>
        <taxon>Roseivivax</taxon>
    </lineage>
</organism>
<dbReference type="Gene3D" id="3.30.450.20">
    <property type="entry name" value="PAS domain"/>
    <property type="match status" value="1"/>
</dbReference>
<dbReference type="PROSITE" id="PS50112">
    <property type="entry name" value="PAS"/>
    <property type="match status" value="1"/>
</dbReference>
<evidence type="ECO:0000256" key="2">
    <source>
        <dbReference type="ARBA" id="ARBA00022643"/>
    </source>
</evidence>
<dbReference type="EMBL" id="AQQW01000003">
    <property type="protein sequence ID" value="ETW13690.1"/>
    <property type="molecule type" value="Genomic_DNA"/>
</dbReference>
<dbReference type="SUPFAM" id="SSF55785">
    <property type="entry name" value="PYP-like sensor domain (PAS domain)"/>
    <property type="match status" value="1"/>
</dbReference>
<dbReference type="Proteomes" id="UP000019063">
    <property type="component" value="Unassembled WGS sequence"/>
</dbReference>
<evidence type="ECO:0000256" key="3">
    <source>
        <dbReference type="ARBA" id="ARBA00022991"/>
    </source>
</evidence>
<dbReference type="RefSeq" id="WP_043843077.1">
    <property type="nucleotide sequence ID" value="NZ_AQQW01000003.1"/>
</dbReference>
<dbReference type="STRING" id="1379903.ATO8_06656"/>
<keyword evidence="2" id="KW-0288">FMN</keyword>
<dbReference type="eggNOG" id="COG3920">
    <property type="taxonomic scope" value="Bacteria"/>
</dbReference>
<dbReference type="Pfam" id="PF13426">
    <property type="entry name" value="PAS_9"/>
    <property type="match status" value="1"/>
</dbReference>
<evidence type="ECO:0000313" key="5">
    <source>
        <dbReference type="EMBL" id="ETW13690.1"/>
    </source>
</evidence>
<dbReference type="AlphaFoldDB" id="W4HNV3"/>
<keyword evidence="6" id="KW-1185">Reference proteome</keyword>
<feature type="domain" description="PAS" evidence="4">
    <location>
        <begin position="27"/>
        <end position="79"/>
    </location>
</feature>
<comment type="caution">
    <text evidence="5">The sequence shown here is derived from an EMBL/GenBank/DDBJ whole genome shotgun (WGS) entry which is preliminary data.</text>
</comment>
<evidence type="ECO:0000256" key="1">
    <source>
        <dbReference type="ARBA" id="ARBA00022630"/>
    </source>
</evidence>
<evidence type="ECO:0000259" key="4">
    <source>
        <dbReference type="PROSITE" id="PS50112"/>
    </source>
</evidence>
<dbReference type="InterPro" id="IPR000014">
    <property type="entry name" value="PAS"/>
</dbReference>
<keyword evidence="1" id="KW-0285">Flavoprotein</keyword>
<sequence length="182" mass="20029">MSDTIELPQGLADYLHASQIALAVSTIEGDAPLVLVNDAFCRLTGYAPDEVLGHNCRFLQGADTDDESRQALHDFVAGDGEDTGRFPILNYTKDGESFHNYVFMTRLRDGDGSVRFILASQFDMTTAVQRSGIEGNDRQLRRTLTDVEQIGREFGLAMFGSAQMISDSVATMARLKLNTDRA</sequence>
<proteinExistence type="predicted"/>
<name>W4HNV3_9RHOB</name>
<reference evidence="5 6" key="1">
    <citation type="journal article" date="2014" name="Antonie Van Leeuwenhoek">
        <title>Roseivivax atlanticus sp. nov., isolated from surface seawater of the Atlantic Ocean.</title>
        <authorList>
            <person name="Li G."/>
            <person name="Lai Q."/>
            <person name="Liu X."/>
            <person name="Sun F."/>
            <person name="Shao Z."/>
        </authorList>
    </citation>
    <scope>NUCLEOTIDE SEQUENCE [LARGE SCALE GENOMIC DNA]</scope>
    <source>
        <strain evidence="5 6">22II-s10s</strain>
    </source>
</reference>
<dbReference type="PANTHER" id="PTHR47429:SF2">
    <property type="entry name" value="PROTEIN TWIN LOV 1"/>
    <property type="match status" value="1"/>
</dbReference>
<accession>W4HNV3</accession>
<keyword evidence="3" id="KW-0157">Chromophore</keyword>
<gene>
    <name evidence="5" type="ORF">ATO8_06656</name>
</gene>
<dbReference type="PANTHER" id="PTHR47429">
    <property type="entry name" value="PROTEIN TWIN LOV 1"/>
    <property type="match status" value="1"/>
</dbReference>
<protein>
    <submittedName>
        <fullName evidence="5">PAS/PAC sensor protein</fullName>
    </submittedName>
</protein>
<dbReference type="NCBIfam" id="TIGR00229">
    <property type="entry name" value="sensory_box"/>
    <property type="match status" value="1"/>
</dbReference>
<dbReference type="OrthoDB" id="489241at2"/>
<dbReference type="CDD" id="cd00130">
    <property type="entry name" value="PAS"/>
    <property type="match status" value="1"/>
</dbReference>
<dbReference type="InterPro" id="IPR035965">
    <property type="entry name" value="PAS-like_dom_sf"/>
</dbReference>
<evidence type="ECO:0000313" key="6">
    <source>
        <dbReference type="Proteomes" id="UP000019063"/>
    </source>
</evidence>